<feature type="domain" description="ATP-sulfurylase PUA-like" evidence="1">
    <location>
        <begin position="3"/>
        <end position="58"/>
    </location>
</feature>
<reference evidence="2" key="1">
    <citation type="submission" date="2021-02" db="EMBL/GenBank/DDBJ databases">
        <authorList>
            <person name="Nowell W R."/>
        </authorList>
    </citation>
    <scope>NUCLEOTIDE SEQUENCE</scope>
</reference>
<protein>
    <recommendedName>
        <fullName evidence="1">ATP-sulfurylase PUA-like domain-containing protein</fullName>
    </recommendedName>
</protein>
<feature type="non-terminal residue" evidence="2">
    <location>
        <position position="60"/>
    </location>
</feature>
<dbReference type="EMBL" id="CAJOBI010034998">
    <property type="protein sequence ID" value="CAF4294133.1"/>
    <property type="molecule type" value="Genomic_DNA"/>
</dbReference>
<proteinExistence type="predicted"/>
<dbReference type="Gene3D" id="3.10.400.10">
    <property type="entry name" value="Sulfate adenylyltransferase"/>
    <property type="match status" value="1"/>
</dbReference>
<dbReference type="InterPro" id="IPR015947">
    <property type="entry name" value="PUA-like_sf"/>
</dbReference>
<sequence>MDEDTRKNALEEFPNLPKLDITELDLQWVQVLSEGWATPLAGFMRETEYLQCLHFGCLMK</sequence>
<evidence type="ECO:0000259" key="1">
    <source>
        <dbReference type="Pfam" id="PF14306"/>
    </source>
</evidence>
<comment type="caution">
    <text evidence="2">The sequence shown here is derived from an EMBL/GenBank/DDBJ whole genome shotgun (WGS) entry which is preliminary data.</text>
</comment>
<dbReference type="Pfam" id="PF14306">
    <property type="entry name" value="PUA_2"/>
    <property type="match status" value="1"/>
</dbReference>
<gene>
    <name evidence="2" type="ORF">SMN809_LOCUS25806</name>
</gene>
<dbReference type="SUPFAM" id="SSF88697">
    <property type="entry name" value="PUA domain-like"/>
    <property type="match status" value="1"/>
</dbReference>
<dbReference type="AlphaFoldDB" id="A0A8S2TJS1"/>
<dbReference type="Proteomes" id="UP000676336">
    <property type="component" value="Unassembled WGS sequence"/>
</dbReference>
<accession>A0A8S2TJS1</accession>
<evidence type="ECO:0000313" key="3">
    <source>
        <dbReference type="Proteomes" id="UP000676336"/>
    </source>
</evidence>
<dbReference type="InterPro" id="IPR025980">
    <property type="entry name" value="ATP-Sase_PUA-like_dom"/>
</dbReference>
<name>A0A8S2TJS1_9BILA</name>
<organism evidence="2 3">
    <name type="scientific">Rotaria magnacalcarata</name>
    <dbReference type="NCBI Taxonomy" id="392030"/>
    <lineage>
        <taxon>Eukaryota</taxon>
        <taxon>Metazoa</taxon>
        <taxon>Spiralia</taxon>
        <taxon>Gnathifera</taxon>
        <taxon>Rotifera</taxon>
        <taxon>Eurotatoria</taxon>
        <taxon>Bdelloidea</taxon>
        <taxon>Philodinida</taxon>
        <taxon>Philodinidae</taxon>
        <taxon>Rotaria</taxon>
    </lineage>
</organism>
<evidence type="ECO:0000313" key="2">
    <source>
        <dbReference type="EMBL" id="CAF4294133.1"/>
    </source>
</evidence>